<keyword evidence="2" id="KW-0472">Membrane</keyword>
<keyword evidence="4" id="KW-1185">Reference proteome</keyword>
<keyword evidence="2" id="KW-1133">Transmembrane helix</keyword>
<dbReference type="Proteomes" id="UP001162483">
    <property type="component" value="Unassembled WGS sequence"/>
</dbReference>
<feature type="transmembrane region" description="Helical" evidence="2">
    <location>
        <begin position="202"/>
        <end position="223"/>
    </location>
</feature>
<evidence type="ECO:0000313" key="4">
    <source>
        <dbReference type="Proteomes" id="UP001162483"/>
    </source>
</evidence>
<dbReference type="EMBL" id="CATNWA010015445">
    <property type="protein sequence ID" value="CAI9583463.1"/>
    <property type="molecule type" value="Genomic_DNA"/>
</dbReference>
<organism evidence="3 4">
    <name type="scientific">Staurois parvus</name>
    <dbReference type="NCBI Taxonomy" id="386267"/>
    <lineage>
        <taxon>Eukaryota</taxon>
        <taxon>Metazoa</taxon>
        <taxon>Chordata</taxon>
        <taxon>Craniata</taxon>
        <taxon>Vertebrata</taxon>
        <taxon>Euteleostomi</taxon>
        <taxon>Amphibia</taxon>
        <taxon>Batrachia</taxon>
        <taxon>Anura</taxon>
        <taxon>Neobatrachia</taxon>
        <taxon>Ranoidea</taxon>
        <taxon>Ranidae</taxon>
        <taxon>Staurois</taxon>
    </lineage>
</organism>
<accession>A0ABN9EFM8</accession>
<evidence type="ECO:0000256" key="2">
    <source>
        <dbReference type="SAM" id="Phobius"/>
    </source>
</evidence>
<comment type="caution">
    <text evidence="3">The sequence shown here is derived from an EMBL/GenBank/DDBJ whole genome shotgun (WGS) entry which is preliminary data.</text>
</comment>
<feature type="compositionally biased region" description="Low complexity" evidence="1">
    <location>
        <begin position="56"/>
        <end position="80"/>
    </location>
</feature>
<feature type="region of interest" description="Disordered" evidence="1">
    <location>
        <begin position="1"/>
        <end position="85"/>
    </location>
</feature>
<feature type="non-terminal residue" evidence="3">
    <location>
        <position position="238"/>
    </location>
</feature>
<feature type="compositionally biased region" description="Low complexity" evidence="1">
    <location>
        <begin position="16"/>
        <end position="32"/>
    </location>
</feature>
<evidence type="ECO:0000256" key="1">
    <source>
        <dbReference type="SAM" id="MobiDB-lite"/>
    </source>
</evidence>
<evidence type="ECO:0000313" key="3">
    <source>
        <dbReference type="EMBL" id="CAI9583463.1"/>
    </source>
</evidence>
<keyword evidence="2" id="KW-0812">Transmembrane</keyword>
<reference evidence="3" key="1">
    <citation type="submission" date="2023-05" db="EMBL/GenBank/DDBJ databases">
        <authorList>
            <person name="Stuckert A."/>
        </authorList>
    </citation>
    <scope>NUCLEOTIDE SEQUENCE</scope>
</reference>
<sequence length="238" mass="25530">MMMRLIALGSPRRHQAIASASSGEEGGSLAASKTVGGLPRRQQGRSSVSGGKRPRSTAPAPLQPTTTASSGAGVHGGSSSQPVRSIDRGGQSFLLSAVWQFFVKPPEEVNVAVCRLCGPESQAWPGGPCWDYSVAAAYAASPYWWPGKTVIKIRRFCPPQPPAPSPAPLLAPSPDVNRPLYQPVKAPTPLLRGVVARWHLPLVQMLLLLLLLLFTDSVSSLSWNPFPRDNSLRARTRR</sequence>
<gene>
    <name evidence="3" type="ORF">SPARVUS_LOCUS9817076</name>
</gene>
<protein>
    <submittedName>
        <fullName evidence="3">Uncharacterized protein</fullName>
    </submittedName>
</protein>
<name>A0ABN9EFM8_9NEOB</name>
<proteinExistence type="predicted"/>